<reference evidence="9" key="1">
    <citation type="submission" date="2011-12" db="EMBL/GenBank/DDBJ databases">
        <title>Complete genome sequence of Streptomyces cattleya strain DSM 46488.</title>
        <authorList>
            <person name="Ou H.-Y."/>
            <person name="Li P."/>
            <person name="Zhao C."/>
            <person name="O'Hagan D."/>
            <person name="Deng Z."/>
        </authorList>
    </citation>
    <scope>NUCLEOTIDE SEQUENCE [LARGE SCALE GENOMIC DNA]</scope>
    <source>
        <strain evidence="9">ATCC 35852 / DSM 46488 / JCM 4925 / NBRC 14057 / NRRL 8057</strain>
    </source>
</reference>
<dbReference type="SUPFAM" id="SSF56645">
    <property type="entry name" value="Acyl-CoA dehydrogenase NM domain-like"/>
    <property type="match status" value="1"/>
</dbReference>
<keyword evidence="3" id="KW-0285">Flavoprotein</keyword>
<evidence type="ECO:0000256" key="1">
    <source>
        <dbReference type="ARBA" id="ARBA00001974"/>
    </source>
</evidence>
<dbReference type="AlphaFoldDB" id="F8JST1"/>
<dbReference type="InterPro" id="IPR037069">
    <property type="entry name" value="AcylCoA_DH/ox_N_sf"/>
</dbReference>
<evidence type="ECO:0000313" key="8">
    <source>
        <dbReference type="EMBL" id="AEW97987.1"/>
    </source>
</evidence>
<dbReference type="SUPFAM" id="SSF47203">
    <property type="entry name" value="Acyl-CoA dehydrogenase C-terminal domain-like"/>
    <property type="match status" value="1"/>
</dbReference>
<organism evidence="8 9">
    <name type="scientific">Streptantibioticus cattleyicolor (strain ATCC 35852 / DSM 46488 / JCM 4925 / NBRC 14057 / NRRL 8057)</name>
    <name type="common">Streptomyces cattleya</name>
    <dbReference type="NCBI Taxonomy" id="1003195"/>
    <lineage>
        <taxon>Bacteria</taxon>
        <taxon>Bacillati</taxon>
        <taxon>Actinomycetota</taxon>
        <taxon>Actinomycetes</taxon>
        <taxon>Kitasatosporales</taxon>
        <taxon>Streptomycetaceae</taxon>
        <taxon>Streptantibioticus</taxon>
    </lineage>
</organism>
<dbReference type="Gene3D" id="1.20.140.10">
    <property type="entry name" value="Butyryl-CoA Dehydrogenase, subunit A, domain 3"/>
    <property type="match status" value="1"/>
</dbReference>
<evidence type="ECO:0000256" key="5">
    <source>
        <dbReference type="ARBA" id="ARBA00023002"/>
    </source>
</evidence>
<evidence type="ECO:0000256" key="3">
    <source>
        <dbReference type="ARBA" id="ARBA00022630"/>
    </source>
</evidence>
<dbReference type="InterPro" id="IPR036250">
    <property type="entry name" value="AcylCo_DH-like_C"/>
</dbReference>
<evidence type="ECO:0000259" key="6">
    <source>
        <dbReference type="Pfam" id="PF00441"/>
    </source>
</evidence>
<dbReference type="KEGG" id="sct:SCAT_5617"/>
<dbReference type="InterPro" id="IPR013786">
    <property type="entry name" value="AcylCoA_DH/ox_N"/>
</dbReference>
<dbReference type="OrthoDB" id="8677713at2"/>
<gene>
    <name evidence="8" type="ordered locus">SCATT_56160</name>
</gene>
<dbReference type="eggNOG" id="COG1960">
    <property type="taxonomic scope" value="Bacteria"/>
</dbReference>
<dbReference type="Pfam" id="PF02771">
    <property type="entry name" value="Acyl-CoA_dh_N"/>
    <property type="match status" value="1"/>
</dbReference>
<dbReference type="GO" id="GO:0050660">
    <property type="term" value="F:flavin adenine dinucleotide binding"/>
    <property type="evidence" value="ECO:0007669"/>
    <property type="project" value="InterPro"/>
</dbReference>
<name>F8JST1_STREN</name>
<evidence type="ECO:0000256" key="4">
    <source>
        <dbReference type="ARBA" id="ARBA00022827"/>
    </source>
</evidence>
<evidence type="ECO:0000313" key="9">
    <source>
        <dbReference type="Proteomes" id="UP000007842"/>
    </source>
</evidence>
<accession>F8JST1</accession>
<evidence type="ECO:0000256" key="2">
    <source>
        <dbReference type="ARBA" id="ARBA00009347"/>
    </source>
</evidence>
<sequence length="335" mass="34045">MRFALDGEQTAFAATLDRLLTAAGTPAVVRAWAAGEPGPGRELWGRLAGTGVFALAVPTGYGGLGPLPVEVVCACVELGRHAVPGPVAEAVAVAALLGRLGERAAAGAWLPRIADGRLVPTLAAPGGGPYALDADAADVVFAVDEDGTRLRVAAGHGAVQPSLDPARRLARPAAGGEVVARGEAVRRAAAHALDWARLAVAAQALGAGRALLDRTVAQVRRRTQFGRPVGSFQAVKHRLADVLLALEFAGPVVYDAAVALAGAAPDAGARVAVAKAQAGEAAYAAGRAALQLHGAIGYTAEFDLSLWLGKARALRSAWGGVAQCRARALELTSMR</sequence>
<dbReference type="PANTHER" id="PTHR43884:SF20">
    <property type="entry name" value="ACYL-COA DEHYDROGENASE FADE28"/>
    <property type="match status" value="1"/>
</dbReference>
<dbReference type="InterPro" id="IPR009100">
    <property type="entry name" value="AcylCoA_DH/oxidase_NM_dom_sf"/>
</dbReference>
<dbReference type="RefSeq" id="WP_014146319.1">
    <property type="nucleotide sequence ID" value="NC_016111.1"/>
</dbReference>
<accession>G8X1B9</accession>
<dbReference type="EMBL" id="CP003219">
    <property type="protein sequence ID" value="AEW97987.1"/>
    <property type="molecule type" value="Genomic_DNA"/>
</dbReference>
<dbReference type="KEGG" id="scy:SCATT_56160"/>
<keyword evidence="9" id="KW-1185">Reference proteome</keyword>
<dbReference type="HOGENOM" id="CLU_018204_5_1_11"/>
<comment type="cofactor">
    <cofactor evidence="1">
        <name>FAD</name>
        <dbReference type="ChEBI" id="CHEBI:57692"/>
    </cofactor>
</comment>
<feature type="domain" description="Acyl-CoA dehydrogenase/oxidase C-terminal" evidence="6">
    <location>
        <begin position="188"/>
        <end position="317"/>
    </location>
</feature>
<dbReference type="PATRIC" id="fig|1003195.11.peg.7031"/>
<feature type="domain" description="Acyl-CoA dehydrogenase/oxidase N-terminal" evidence="7">
    <location>
        <begin position="8"/>
        <end position="116"/>
    </location>
</feature>
<protein>
    <submittedName>
        <fullName evidence="8">Acyl-CoA dehydrogenase domain protein</fullName>
    </submittedName>
</protein>
<dbReference type="Pfam" id="PF00441">
    <property type="entry name" value="Acyl-CoA_dh_1"/>
    <property type="match status" value="1"/>
</dbReference>
<dbReference type="InterPro" id="IPR009075">
    <property type="entry name" value="AcylCo_DH/oxidase_C"/>
</dbReference>
<keyword evidence="4" id="KW-0274">FAD</keyword>
<proteinExistence type="inferred from homology"/>
<dbReference type="STRING" id="1003195.SCATT_56160"/>
<dbReference type="Gene3D" id="1.10.540.10">
    <property type="entry name" value="Acyl-CoA dehydrogenase/oxidase, N-terminal domain"/>
    <property type="match status" value="1"/>
</dbReference>
<evidence type="ECO:0000259" key="7">
    <source>
        <dbReference type="Pfam" id="PF02771"/>
    </source>
</evidence>
<keyword evidence="5" id="KW-0560">Oxidoreductase</keyword>
<comment type="similarity">
    <text evidence="2">Belongs to the acyl-CoA dehydrogenase family.</text>
</comment>
<dbReference type="GO" id="GO:0003995">
    <property type="term" value="F:acyl-CoA dehydrogenase activity"/>
    <property type="evidence" value="ECO:0007669"/>
    <property type="project" value="TreeGrafter"/>
</dbReference>
<dbReference type="Proteomes" id="UP000007842">
    <property type="component" value="Chromosome"/>
</dbReference>
<dbReference type="PANTHER" id="PTHR43884">
    <property type="entry name" value="ACYL-COA DEHYDROGENASE"/>
    <property type="match status" value="1"/>
</dbReference>